<feature type="region of interest" description="Disordered" evidence="1">
    <location>
        <begin position="167"/>
        <end position="186"/>
    </location>
</feature>
<protein>
    <submittedName>
        <fullName evidence="2">Uncharacterized protein</fullName>
    </submittedName>
</protein>
<accession>A0A061R862</accession>
<feature type="compositionally biased region" description="Low complexity" evidence="1">
    <location>
        <begin position="167"/>
        <end position="177"/>
    </location>
</feature>
<sequence length="440" mass="50080">CEFQGKMGCSSSIYSSPCDSPAVVSRDSERVPVTCKSEHKMQIEIEQLPVAVFKSLQDLHTFKPYKLLEVCPNPVAIISYLILKPVATHQEFNSAQLAKLLRQLGQLASKEESAKVAHRLSALQFLYVQVLPDGLLSNFKFEHYTYLTGLVLAMTLQNLEVLSQSSQSQKRSTSMDSHATPRGTKQDAKLHKLVDLVSESKFFSTLSVRARSLLLHSFSEASRTSRRYMLTALIRHISELRKSDWALTVVQFTAVVAHFSYALRPFRLQVLWCTNMASLLGRVLLSDRMEIYSIFNADEDIFSARFSLGISWFLKQVVLPYYTHWSSLVSGSHCPQLCQLIANSARNYEVLCDTRIVNTDSSRVALKRNHGGLLSLKPFAFLKPEHNYENPDVIMSICSLYRVPLLEECYVCSLRTIDFLIQDNAYRRLRSSEDFKAYQF</sequence>
<proteinExistence type="predicted"/>
<organism evidence="2">
    <name type="scientific">Tetraselmis sp. GSL018</name>
    <dbReference type="NCBI Taxonomy" id="582737"/>
    <lineage>
        <taxon>Eukaryota</taxon>
        <taxon>Viridiplantae</taxon>
        <taxon>Chlorophyta</taxon>
        <taxon>core chlorophytes</taxon>
        <taxon>Chlorodendrophyceae</taxon>
        <taxon>Chlorodendrales</taxon>
        <taxon>Chlorodendraceae</taxon>
        <taxon>Tetraselmis</taxon>
    </lineage>
</organism>
<reference evidence="2" key="1">
    <citation type="submission" date="2014-05" db="EMBL/GenBank/DDBJ databases">
        <title>The transcriptome of the halophilic microalga Tetraselmis sp. GSL018 isolated from the Great Salt Lake, Utah.</title>
        <authorList>
            <person name="Jinkerson R.E."/>
            <person name="D'Adamo S."/>
            <person name="Posewitz M.C."/>
        </authorList>
    </citation>
    <scope>NUCLEOTIDE SEQUENCE</scope>
    <source>
        <strain evidence="2">GSL018</strain>
    </source>
</reference>
<evidence type="ECO:0000313" key="2">
    <source>
        <dbReference type="EMBL" id="JAC66681.1"/>
    </source>
</evidence>
<name>A0A061R862_9CHLO</name>
<dbReference type="AlphaFoldDB" id="A0A061R862"/>
<feature type="non-terminal residue" evidence="2">
    <location>
        <position position="1"/>
    </location>
</feature>
<evidence type="ECO:0000256" key="1">
    <source>
        <dbReference type="SAM" id="MobiDB-lite"/>
    </source>
</evidence>
<gene>
    <name evidence="2" type="ORF">TSPGSL018_13053</name>
</gene>
<dbReference type="EMBL" id="GBEZ01019939">
    <property type="protein sequence ID" value="JAC66681.1"/>
    <property type="molecule type" value="Transcribed_RNA"/>
</dbReference>